<proteinExistence type="predicted"/>
<protein>
    <submittedName>
        <fullName evidence="1">Type II toxin-antitoxin system RelE/ParE family toxin</fullName>
    </submittedName>
</protein>
<reference evidence="1 2" key="1">
    <citation type="journal article" date="2020" name="ISME J.">
        <title>Comparative genomics reveals insights into cyanobacterial evolution and habitat adaptation.</title>
        <authorList>
            <person name="Chen M.Y."/>
            <person name="Teng W.K."/>
            <person name="Zhao L."/>
            <person name="Hu C.X."/>
            <person name="Zhou Y.K."/>
            <person name="Han B.P."/>
            <person name="Song L.R."/>
            <person name="Shu W.S."/>
        </authorList>
    </citation>
    <scope>NUCLEOTIDE SEQUENCE [LARGE SCALE GENOMIC DNA]</scope>
    <source>
        <strain evidence="1 2">FACHB-119</strain>
    </source>
</reference>
<dbReference type="PANTHER" id="PTHR40266">
    <property type="entry name" value="TOXIN HIGB-1"/>
    <property type="match status" value="1"/>
</dbReference>
<comment type="caution">
    <text evidence="1">The sequence shown here is derived from an EMBL/GenBank/DDBJ whole genome shotgun (WGS) entry which is preliminary data.</text>
</comment>
<gene>
    <name evidence="1" type="ORF">H6G83_12855</name>
</gene>
<dbReference type="Pfam" id="PF05015">
    <property type="entry name" value="HigB-like_toxin"/>
    <property type="match status" value="1"/>
</dbReference>
<dbReference type="Gene3D" id="3.30.2310.20">
    <property type="entry name" value="RelE-like"/>
    <property type="match status" value="1"/>
</dbReference>
<dbReference type="InterPro" id="IPR007711">
    <property type="entry name" value="HigB-1"/>
</dbReference>
<keyword evidence="2" id="KW-1185">Reference proteome</keyword>
<sequence>MGIKSFKHKGVKKLFEDDDRSGVQPDTAEKLLDILDRLDAASEIKDMQYPGSGLHQLKGDRKGEWSVTVTKNWRITFTFEDGDAYEVNYEDYH</sequence>
<dbReference type="SUPFAM" id="SSF143011">
    <property type="entry name" value="RelE-like"/>
    <property type="match status" value="1"/>
</dbReference>
<dbReference type="PANTHER" id="PTHR40266:SF2">
    <property type="entry name" value="TOXIN HIGB-1"/>
    <property type="match status" value="1"/>
</dbReference>
<accession>A0ABR8D2U8</accession>
<organism evidence="1 2">
    <name type="scientific">Anabaena azotica FACHB-119</name>
    <dbReference type="NCBI Taxonomy" id="947527"/>
    <lineage>
        <taxon>Bacteria</taxon>
        <taxon>Bacillati</taxon>
        <taxon>Cyanobacteriota</taxon>
        <taxon>Cyanophyceae</taxon>
        <taxon>Nostocales</taxon>
        <taxon>Nostocaceae</taxon>
        <taxon>Anabaena</taxon>
        <taxon>Anabaena azotica</taxon>
    </lineage>
</organism>
<dbReference type="Proteomes" id="UP000661112">
    <property type="component" value="Unassembled WGS sequence"/>
</dbReference>
<dbReference type="RefSeq" id="WP_190472374.1">
    <property type="nucleotide sequence ID" value="NZ_JACJSG010000015.1"/>
</dbReference>
<name>A0ABR8D2U8_9NOST</name>
<evidence type="ECO:0000313" key="2">
    <source>
        <dbReference type="Proteomes" id="UP000661112"/>
    </source>
</evidence>
<dbReference type="EMBL" id="JACJSG010000015">
    <property type="protein sequence ID" value="MBD2501479.1"/>
    <property type="molecule type" value="Genomic_DNA"/>
</dbReference>
<evidence type="ECO:0000313" key="1">
    <source>
        <dbReference type="EMBL" id="MBD2501479.1"/>
    </source>
</evidence>
<dbReference type="InterPro" id="IPR035093">
    <property type="entry name" value="RelE/ParE_toxin_dom_sf"/>
</dbReference>